<sequence>MSAFVMPSLGADMEAGTLVEQIVAPGDVVKRGDIIAAVETQKGVIEIEVFEDGILESWVASIGDEVPVGTPLAVIRAPGEPETRAPSDAVPTPEPPVATAPEVLPDVAAPTTKPATERRKITPAARQLAKERGVDLDMLDTAPGVPITRADVEAVAPAPASPVDEMRRAIAAAMSRSKREIPHYYLSHEVDLTATDAFLTGTNADRPPESRLLAGAVYAAAIAKALNKYPEFNGHYLNECFQPSDAINLGFAINLRAGGLVAPALFETETCDLDTLMRNLRDLVGRVRAGRFRARELSDATITLTSLGERGVDQLYGVIYPPQVAIVGIGTPRLRPCVHEDMVMPRLMATLTLAADHRVSDGHRGALFLKKIDTYLQTPEHL</sequence>
<keyword evidence="6 7" id="KW-0012">Acyltransferase</keyword>
<dbReference type="PROSITE" id="PS50968">
    <property type="entry name" value="BIOTINYL_LIPOYL"/>
    <property type="match status" value="1"/>
</dbReference>
<dbReference type="SUPFAM" id="SSF52777">
    <property type="entry name" value="CoA-dependent acyltransferases"/>
    <property type="match status" value="1"/>
</dbReference>
<dbReference type="InterPro" id="IPR000089">
    <property type="entry name" value="Biotin_lipoyl"/>
</dbReference>
<dbReference type="Proteomes" id="UP000468591">
    <property type="component" value="Unassembled WGS sequence"/>
</dbReference>
<evidence type="ECO:0000313" key="10">
    <source>
        <dbReference type="EMBL" id="NEK23483.1"/>
    </source>
</evidence>
<dbReference type="Pfam" id="PF02817">
    <property type="entry name" value="E3_binding"/>
    <property type="match status" value="1"/>
</dbReference>
<dbReference type="InterPro" id="IPR011053">
    <property type="entry name" value="Single_hybrid_motif"/>
</dbReference>
<evidence type="ECO:0000256" key="3">
    <source>
        <dbReference type="ARBA" id="ARBA00011484"/>
    </source>
</evidence>
<dbReference type="SUPFAM" id="SSF51230">
    <property type="entry name" value="Single hybrid motif"/>
    <property type="match status" value="1"/>
</dbReference>
<dbReference type="EC" id="2.3.1.-" evidence="7"/>
<dbReference type="Gene3D" id="2.40.50.100">
    <property type="match status" value="1"/>
</dbReference>
<name>A0A6P0CG73_9RHOB</name>
<comment type="caution">
    <text evidence="10">The sequence shown here is derived from an EMBL/GenBank/DDBJ whole genome shotgun (WGS) entry which is preliminary data.</text>
</comment>
<evidence type="ECO:0000256" key="1">
    <source>
        <dbReference type="ARBA" id="ARBA00001938"/>
    </source>
</evidence>
<gene>
    <name evidence="10" type="ORF">GV827_13840</name>
</gene>
<feature type="domain" description="Lipoyl-binding" evidence="9">
    <location>
        <begin position="1"/>
        <end position="76"/>
    </location>
</feature>
<accession>A0A6P0CG73</accession>
<dbReference type="AlphaFoldDB" id="A0A6P0CG73"/>
<dbReference type="InterPro" id="IPR001078">
    <property type="entry name" value="2-oxoacid_DH_actylTfrase"/>
</dbReference>
<organism evidence="10 11">
    <name type="scientific">Sulfitobacter sediminilitoris</name>
    <dbReference type="NCBI Taxonomy" id="2698830"/>
    <lineage>
        <taxon>Bacteria</taxon>
        <taxon>Pseudomonadati</taxon>
        <taxon>Pseudomonadota</taxon>
        <taxon>Alphaproteobacteria</taxon>
        <taxon>Rhodobacterales</taxon>
        <taxon>Roseobacteraceae</taxon>
        <taxon>Sulfitobacter</taxon>
    </lineage>
</organism>
<evidence type="ECO:0000256" key="5">
    <source>
        <dbReference type="ARBA" id="ARBA00022823"/>
    </source>
</evidence>
<comment type="subunit">
    <text evidence="3">Forms a 24-polypeptide structural core with octahedral symmetry.</text>
</comment>
<dbReference type="GO" id="GO:0016407">
    <property type="term" value="F:acetyltransferase activity"/>
    <property type="evidence" value="ECO:0007669"/>
    <property type="project" value="TreeGrafter"/>
</dbReference>
<keyword evidence="5 7" id="KW-0450">Lipoyl</keyword>
<reference evidence="10 11" key="1">
    <citation type="submission" date="2020-01" db="EMBL/GenBank/DDBJ databases">
        <title>Sulfitobacter sediminilitoris sp. nov., isolated from a tidal flat.</title>
        <authorList>
            <person name="Park S."/>
            <person name="Yoon J.-H."/>
        </authorList>
    </citation>
    <scope>NUCLEOTIDE SEQUENCE [LARGE SCALE GENOMIC DNA]</scope>
    <source>
        <strain evidence="10 11">JBTF-M27</strain>
    </source>
</reference>
<evidence type="ECO:0000256" key="7">
    <source>
        <dbReference type="RuleBase" id="RU003423"/>
    </source>
</evidence>
<dbReference type="GO" id="GO:0005737">
    <property type="term" value="C:cytoplasm"/>
    <property type="evidence" value="ECO:0007669"/>
    <property type="project" value="TreeGrafter"/>
</dbReference>
<keyword evidence="11" id="KW-1185">Reference proteome</keyword>
<evidence type="ECO:0000256" key="4">
    <source>
        <dbReference type="ARBA" id="ARBA00022679"/>
    </source>
</evidence>
<dbReference type="PANTHER" id="PTHR43178">
    <property type="entry name" value="DIHYDROLIPOAMIDE ACETYLTRANSFERASE COMPONENT OF PYRUVATE DEHYDROGENASE COMPLEX"/>
    <property type="match status" value="1"/>
</dbReference>
<proteinExistence type="inferred from homology"/>
<dbReference type="CDD" id="cd06849">
    <property type="entry name" value="lipoyl_domain"/>
    <property type="match status" value="1"/>
</dbReference>
<comment type="cofactor">
    <cofactor evidence="1 7">
        <name>(R)-lipoate</name>
        <dbReference type="ChEBI" id="CHEBI:83088"/>
    </cofactor>
</comment>
<dbReference type="GO" id="GO:0031405">
    <property type="term" value="F:lipoic acid binding"/>
    <property type="evidence" value="ECO:0007669"/>
    <property type="project" value="TreeGrafter"/>
</dbReference>
<dbReference type="PROSITE" id="PS00189">
    <property type="entry name" value="LIPOYL"/>
    <property type="match status" value="1"/>
</dbReference>
<evidence type="ECO:0000256" key="2">
    <source>
        <dbReference type="ARBA" id="ARBA00007317"/>
    </source>
</evidence>
<keyword evidence="4 7" id="KW-0808">Transferase</keyword>
<dbReference type="InterPro" id="IPR004167">
    <property type="entry name" value="PSBD"/>
</dbReference>
<dbReference type="Gene3D" id="4.10.320.10">
    <property type="entry name" value="E3-binding domain"/>
    <property type="match status" value="1"/>
</dbReference>
<dbReference type="Pfam" id="PF00364">
    <property type="entry name" value="Biotin_lipoyl"/>
    <property type="match status" value="1"/>
</dbReference>
<feature type="region of interest" description="Disordered" evidence="8">
    <location>
        <begin position="78"/>
        <end position="100"/>
    </location>
</feature>
<protein>
    <recommendedName>
        <fullName evidence="7">Dihydrolipoamide acetyltransferase component of pyruvate dehydrogenase complex</fullName>
        <ecNumber evidence="7">2.3.1.-</ecNumber>
    </recommendedName>
</protein>
<dbReference type="InterPro" id="IPR050743">
    <property type="entry name" value="2-oxoacid_DH_E2_comp"/>
</dbReference>
<dbReference type="PANTHER" id="PTHR43178:SF5">
    <property type="entry name" value="LIPOAMIDE ACYLTRANSFERASE COMPONENT OF BRANCHED-CHAIN ALPHA-KETO ACID DEHYDROGENASE COMPLEX, MITOCHONDRIAL"/>
    <property type="match status" value="1"/>
</dbReference>
<evidence type="ECO:0000256" key="8">
    <source>
        <dbReference type="SAM" id="MobiDB-lite"/>
    </source>
</evidence>
<dbReference type="Pfam" id="PF00198">
    <property type="entry name" value="2-oxoacid_dh"/>
    <property type="match status" value="1"/>
</dbReference>
<evidence type="ECO:0000256" key="6">
    <source>
        <dbReference type="ARBA" id="ARBA00023315"/>
    </source>
</evidence>
<dbReference type="Gene3D" id="3.30.559.10">
    <property type="entry name" value="Chloramphenicol acetyltransferase-like domain"/>
    <property type="match status" value="1"/>
</dbReference>
<dbReference type="InterPro" id="IPR023213">
    <property type="entry name" value="CAT-like_dom_sf"/>
</dbReference>
<dbReference type="InterPro" id="IPR003016">
    <property type="entry name" value="2-oxoA_DH_lipoyl-BS"/>
</dbReference>
<comment type="similarity">
    <text evidence="2 7">Belongs to the 2-oxoacid dehydrogenase family.</text>
</comment>
<dbReference type="EMBL" id="JAABNT010000008">
    <property type="protein sequence ID" value="NEK23483.1"/>
    <property type="molecule type" value="Genomic_DNA"/>
</dbReference>
<dbReference type="RefSeq" id="WP_164354407.1">
    <property type="nucleotide sequence ID" value="NZ_JAABNT010000008.1"/>
</dbReference>
<evidence type="ECO:0000313" key="11">
    <source>
        <dbReference type="Proteomes" id="UP000468591"/>
    </source>
</evidence>
<dbReference type="InterPro" id="IPR036625">
    <property type="entry name" value="E3-bd_dom_sf"/>
</dbReference>
<evidence type="ECO:0000259" key="9">
    <source>
        <dbReference type="PROSITE" id="PS50968"/>
    </source>
</evidence>